<dbReference type="PANTHER" id="PTHR19372">
    <property type="entry name" value="SULFITE REDUCTASE"/>
    <property type="match status" value="1"/>
</dbReference>
<dbReference type="InterPro" id="IPR036374">
    <property type="entry name" value="OxRdtase_Mopterin-bd_sf"/>
</dbReference>
<dbReference type="SUPFAM" id="SSF56524">
    <property type="entry name" value="Oxidoreductase molybdopterin-binding domain"/>
    <property type="match status" value="1"/>
</dbReference>
<dbReference type="Gene3D" id="2.60.40.650">
    <property type="match status" value="1"/>
</dbReference>
<dbReference type="Pfam" id="PF00174">
    <property type="entry name" value="Oxidored_molyb"/>
    <property type="match status" value="1"/>
</dbReference>
<evidence type="ECO:0000313" key="3">
    <source>
        <dbReference type="EMBL" id="GEA89901.1"/>
    </source>
</evidence>
<proteinExistence type="predicted"/>
<keyword evidence="1" id="KW-1133">Transmembrane helix</keyword>
<dbReference type="RefSeq" id="WP_141372854.1">
    <property type="nucleotide sequence ID" value="NZ_BJLR01000037.1"/>
</dbReference>
<dbReference type="AlphaFoldDB" id="A0A4Y3KZJ4"/>
<feature type="transmembrane region" description="Helical" evidence="1">
    <location>
        <begin position="116"/>
        <end position="137"/>
    </location>
</feature>
<dbReference type="PANTHER" id="PTHR19372:SF7">
    <property type="entry name" value="SULFITE OXIDASE, MITOCHONDRIAL"/>
    <property type="match status" value="1"/>
</dbReference>
<evidence type="ECO:0000256" key="1">
    <source>
        <dbReference type="SAM" id="Phobius"/>
    </source>
</evidence>
<feature type="transmembrane region" description="Helical" evidence="1">
    <location>
        <begin position="65"/>
        <end position="85"/>
    </location>
</feature>
<gene>
    <name evidence="3" type="ORF">CCE01nite_38500</name>
</gene>
<evidence type="ECO:0000313" key="4">
    <source>
        <dbReference type="Proteomes" id="UP000317046"/>
    </source>
</evidence>
<keyword evidence="1" id="KW-0812">Transmembrane</keyword>
<organism evidence="3 4">
    <name type="scientific">Cellulomonas cellasea</name>
    <dbReference type="NCBI Taxonomy" id="43670"/>
    <lineage>
        <taxon>Bacteria</taxon>
        <taxon>Bacillati</taxon>
        <taxon>Actinomycetota</taxon>
        <taxon>Actinomycetes</taxon>
        <taxon>Micrococcales</taxon>
        <taxon>Cellulomonadaceae</taxon>
        <taxon>Cellulomonas</taxon>
    </lineage>
</organism>
<keyword evidence="1" id="KW-0472">Membrane</keyword>
<dbReference type="GO" id="GO:0008482">
    <property type="term" value="F:sulfite oxidase activity"/>
    <property type="evidence" value="ECO:0007669"/>
    <property type="project" value="TreeGrafter"/>
</dbReference>
<sequence>MPRTPFAAFAGLAAGAVTLGVAALTAAVVSASADPLLAVGATFVDATPAWLKDLAIAAFGTADKLALTVGSVVVLAGLAALAGVLAARRWGLGAALVVLLGAVGALAAASRPDAGLLAPVPSLVGTLAGLLVLRWLVDRLPGRARPSSTAGPADAAGRADRRTFLRLTGAVAVGGALAVVAGRTLGAGRRVVEAVRDAVRLPAATRAAPLPAGVDSGVPGVDPWVTRNSTFYRIDTALTVPRVDPTTWSLRVHGLVEREVTLTFDELLSSELVEAWVTLACVSNEVGGDLVGNARWLGLPLRELLERAGPSPDADMVLSTSADGFTASTPIEALTDDRDALLAVGMNGEPLPVEHGFPVRMVVPGLYGYVSATKWVVDLEVTRFADAEAYWTVRGWSERGPVKTQSRIEVPRHASQVTAGRVVVAGTAWAQQRGVEGVEVRVDDGPWRPATLAADGGIDSWRQWTYAWDATPGTHELRVRASDPDGPQTADVARVVPDGATGHHTVRVSVTDA</sequence>
<dbReference type="GO" id="GO:0043546">
    <property type="term" value="F:molybdopterin cofactor binding"/>
    <property type="evidence" value="ECO:0007669"/>
    <property type="project" value="TreeGrafter"/>
</dbReference>
<dbReference type="Gene3D" id="3.90.420.10">
    <property type="entry name" value="Oxidoreductase, molybdopterin-binding domain"/>
    <property type="match status" value="1"/>
</dbReference>
<dbReference type="EMBL" id="BJLR01000037">
    <property type="protein sequence ID" value="GEA89901.1"/>
    <property type="molecule type" value="Genomic_DNA"/>
</dbReference>
<name>A0A4Y3KZJ4_9CELL</name>
<dbReference type="GO" id="GO:0020037">
    <property type="term" value="F:heme binding"/>
    <property type="evidence" value="ECO:0007669"/>
    <property type="project" value="TreeGrafter"/>
</dbReference>
<feature type="domain" description="Oxidoreductase molybdopterin-binding" evidence="2">
    <location>
        <begin position="238"/>
        <end position="390"/>
    </location>
</feature>
<dbReference type="GO" id="GO:0006790">
    <property type="term" value="P:sulfur compound metabolic process"/>
    <property type="evidence" value="ECO:0007669"/>
    <property type="project" value="TreeGrafter"/>
</dbReference>
<keyword evidence="4" id="KW-1185">Reference proteome</keyword>
<accession>A0A4Y3KZJ4</accession>
<dbReference type="SUPFAM" id="SSF81296">
    <property type="entry name" value="E set domains"/>
    <property type="match status" value="1"/>
</dbReference>
<dbReference type="InterPro" id="IPR000572">
    <property type="entry name" value="OxRdtase_Mopterin-bd_dom"/>
</dbReference>
<feature type="transmembrane region" description="Helical" evidence="1">
    <location>
        <begin position="92"/>
        <end position="110"/>
    </location>
</feature>
<comment type="caution">
    <text evidence="3">The sequence shown here is derived from an EMBL/GenBank/DDBJ whole genome shotgun (WGS) entry which is preliminary data.</text>
</comment>
<protein>
    <submittedName>
        <fullName evidence="3">Oxidoreductase</fullName>
    </submittedName>
</protein>
<reference evidence="3" key="1">
    <citation type="submission" date="2019-06" db="EMBL/GenBank/DDBJ databases">
        <title>Whole genome shotgun sequence of Cellulomonas cellasea NBRC 3753.</title>
        <authorList>
            <person name="Hosoyama A."/>
            <person name="Uohara A."/>
            <person name="Ohji S."/>
            <person name="Ichikawa N."/>
        </authorList>
    </citation>
    <scope>NUCLEOTIDE SEQUENCE [LARGE SCALE GENOMIC DNA]</scope>
    <source>
        <strain evidence="3">NBRC 3753</strain>
    </source>
</reference>
<dbReference type="Proteomes" id="UP000317046">
    <property type="component" value="Unassembled WGS sequence"/>
</dbReference>
<evidence type="ECO:0000259" key="2">
    <source>
        <dbReference type="Pfam" id="PF00174"/>
    </source>
</evidence>
<dbReference type="InterPro" id="IPR014756">
    <property type="entry name" value="Ig_E-set"/>
</dbReference>
<feature type="transmembrane region" description="Helical" evidence="1">
    <location>
        <begin position="164"/>
        <end position="182"/>
    </location>
</feature>